<feature type="domain" description="IPT/TIG" evidence="2">
    <location>
        <begin position="375"/>
        <end position="462"/>
    </location>
</feature>
<dbReference type="InterPro" id="IPR013783">
    <property type="entry name" value="Ig-like_fold"/>
</dbReference>
<feature type="domain" description="IPT/TIG" evidence="2">
    <location>
        <begin position="1129"/>
        <end position="1225"/>
    </location>
</feature>
<dbReference type="Gene3D" id="2.60.120.260">
    <property type="entry name" value="Galactose-binding domain-like"/>
    <property type="match status" value="1"/>
</dbReference>
<dbReference type="EMBL" id="FTNM01000001">
    <property type="protein sequence ID" value="SIQ68655.1"/>
    <property type="molecule type" value="Genomic_DNA"/>
</dbReference>
<evidence type="ECO:0000313" key="4">
    <source>
        <dbReference type="Proteomes" id="UP000185924"/>
    </source>
</evidence>
<dbReference type="InterPro" id="IPR014756">
    <property type="entry name" value="Ig_E-set"/>
</dbReference>
<dbReference type="STRING" id="1077936.SAMN05421545_1053"/>
<feature type="domain" description="IPT/TIG" evidence="2">
    <location>
        <begin position="949"/>
        <end position="1039"/>
    </location>
</feature>
<evidence type="ECO:0000313" key="3">
    <source>
        <dbReference type="EMBL" id="SIQ68655.1"/>
    </source>
</evidence>
<reference evidence="4" key="1">
    <citation type="submission" date="2017-01" db="EMBL/GenBank/DDBJ databases">
        <authorList>
            <person name="Varghese N."/>
            <person name="Submissions S."/>
        </authorList>
    </citation>
    <scope>NUCLEOTIDE SEQUENCE [LARGE SCALE GENOMIC DNA]</scope>
    <source>
        <strain evidence="4">DM9</strain>
    </source>
</reference>
<feature type="compositionally biased region" description="Acidic residues" evidence="1">
    <location>
        <begin position="596"/>
        <end position="620"/>
    </location>
</feature>
<gene>
    <name evidence="3" type="ORF">SAMN05421545_1053</name>
</gene>
<sequence>MAQIYSPPLGRLIRSLLLQCVIMLGLVSTVVAQAALPVNHDGPWRNYTGTGWTISGLSADGANLSPSSSGGSAQYRSTNASIVIDLENIDSELQTKYRLSYSVKATATTSAYTANFRVSYLSQNEGEETPSYKTLVETTPSYTKVDRVSNILPGNATQVKFELTEISGTYVLFDALAITQEPEITSFTPTQGAPGHTVTITGLLFNDALRVNIGGVDVPTVTQDVNGEPTQVPGFTVNSDGTSITTTVPEGAVNDRKIIVETPAGIATSTDNFIVLGPRFASGAANQFTPIKGDIGEEITLRGIYFKGVTRVLFNGIAAVPTEIIPGNPDLIKVNVPLGASKGKITIVSPGGTDVSINDFDVNAPAFIARDVDGAGTMREFMPILGGANTEITIYGKNLSSVIAVKFLGAEGTEDDKNGVVVPFESDTELVVKAPANAVTGPIMLITADNKTVTSDDIFTFVPAPIITLLVPTYGIAGDVITIRGEYFENTTEVKFGEIAVDPKTEQNLGGFEVLDAGTKISVTVPAGAITAKVFVTTEMGGTAESKDNFVIVQAPEYSSMTPEEGPVGRVVNIRGKYFTGVNKVTFLGTPASAPESDEDSGEATGSDEDEAPSEGDEETPVSTGVVAYFEFVSDTEINVTVPVGAETGEIKIENVVSSVNTPEFKVIIAPVITSFTPESGKVGDLVTIRGYNFDGATIVAFGDAEVHPAIVGEGEDEGQEGFTVKSDTEIEVRVPAGAVTSKITVSVDDKSDTYKDDFVVIHTPIIATENAFTPEREVAGTEITIKGENFTGVNNIVFLGEADVVGDDEEVISDNVTAPTFTVVSDTEIKVTIPNGAVSGPVMVTNIAGSDTSAEPFEVITKPEITDFAEKKGKADDSVIISGYLLNGATSVTFVGTTGQVEAAFEAATDGRTLTATVPNGAITGVITVNFPEEFSVTTASEYEVVQAPVIVSFTPEQGLGGDEVTIVGLNFDNITEVKFNAAVANIEGLVITNAPEATEENPLKQFNIVVPTNATTGPISIAAAGGPGKSENVFTVLKPEQISFTPDSSYANEEVTIRGMYLRNLSKVTFNGNNKAITVDPSDVVEDGDTGFQIVKVKAPFDANKGTITLTTPAGDGTSEGVYNVIEPVIRSIATIDGKTDNQGYAGRTKVTLTGTNFTKYYNEATHGYDDAAPVVTLSGVAMALESFNDTQISFLLPTTASSGPIVVRSLSGISPGVQFSVMAPANIAINPNPAYTNQLITVTADNLIGVKSITYNGEEIVTESITEAETAGTFTFIAPVAKGALTNGEAALIIETNSGTGLANFTILKPIISTIVKTRDYTAQNPVRTVTINGANFTKYWTGNAIGEKYPVVRFTGAENPAIIKDGAEDGKLVVEIPNDAKTGPIMVTSANGSAQSTDFTVIGQPVITSFTPAADVEGALVTINGSFFDEAVKVTFKGDAADLNDDKEVLALAFEPNASNSEIKVKVPVGANNGRITVTNLNTANPTGESTTDFRVVKMPVVTEVTADSRMYGATVTMTGENLADVNTTDNGKVQVYFTGHNNTWIKATVDSYDLFDATLITFKIPANSITGPLRVVNKAGQVITSDFEITSPLIVGFAHADGNPVTTDAPARINEVITIKGYRLGNIGTITFKGAEATGYEEVDANNLKVTVPRRATTDIVTIRSEVEGQMVDTESAMDVNIIQPKITVTPNALVFMEKPNVQSAAKPYTITAEGLMVGETSMTVNIRPKGANPGDVTLFEVSETNMEGSFVKGFETSLNVNSDGTIEPKTLWIRFMTNVSDYHYAEMYHRAPLGATEALLALEGNSVTPLPVELIAFNARKEGNGVQLTWATASELDNDYFEVQMTDDLKGEFKAVGKVKSKVNTTALRQDYQFNHKGNFNGTRYYRLKQVDLDGTFEYSKVVAVSSNGVNLAVGPRVYPNPINADSKLVYNADRAGKLNVRIVNMNGSAVQNLSYDIEEGENTILLNLNYNLPTGIYILMTEFNGKTEQVKLMKQ</sequence>
<dbReference type="SUPFAM" id="SSF81296">
    <property type="entry name" value="E set domains"/>
    <property type="match status" value="9"/>
</dbReference>
<accession>A0A1N6USP4</accession>
<protein>
    <submittedName>
        <fullName evidence="3">Por secretion system C-terminal sorting domain-containing protein</fullName>
    </submittedName>
</protein>
<proteinExistence type="predicted"/>
<dbReference type="InterPro" id="IPR026444">
    <property type="entry name" value="Secre_tail"/>
</dbReference>
<feature type="region of interest" description="Disordered" evidence="1">
    <location>
        <begin position="589"/>
        <end position="621"/>
    </location>
</feature>
<evidence type="ECO:0000256" key="1">
    <source>
        <dbReference type="SAM" id="MobiDB-lite"/>
    </source>
</evidence>
<keyword evidence="4" id="KW-1185">Reference proteome</keyword>
<dbReference type="RefSeq" id="WP_083674075.1">
    <property type="nucleotide sequence ID" value="NZ_FTNM01000001.1"/>
</dbReference>
<dbReference type="NCBIfam" id="TIGR04183">
    <property type="entry name" value="Por_Secre_tail"/>
    <property type="match status" value="1"/>
</dbReference>
<dbReference type="Proteomes" id="UP000185924">
    <property type="component" value="Unassembled WGS sequence"/>
</dbReference>
<name>A0A1N6USP4_9BACT</name>
<dbReference type="Pfam" id="PF18962">
    <property type="entry name" value="Por_Secre_tail"/>
    <property type="match status" value="1"/>
</dbReference>
<feature type="domain" description="IPT/TIG" evidence="2">
    <location>
        <begin position="181"/>
        <end position="279"/>
    </location>
</feature>
<dbReference type="Pfam" id="PF01833">
    <property type="entry name" value="TIG"/>
    <property type="match status" value="3"/>
</dbReference>
<organism evidence="3 4">
    <name type="scientific">Pontibacter lucknowensis</name>
    <dbReference type="NCBI Taxonomy" id="1077936"/>
    <lineage>
        <taxon>Bacteria</taxon>
        <taxon>Pseudomonadati</taxon>
        <taxon>Bacteroidota</taxon>
        <taxon>Cytophagia</taxon>
        <taxon>Cytophagales</taxon>
        <taxon>Hymenobacteraceae</taxon>
        <taxon>Pontibacter</taxon>
    </lineage>
</organism>
<dbReference type="InterPro" id="IPR002909">
    <property type="entry name" value="IPT_dom"/>
</dbReference>
<dbReference type="CDD" id="cd00102">
    <property type="entry name" value="IPT"/>
    <property type="match status" value="2"/>
</dbReference>
<feature type="domain" description="IPT/TIG" evidence="2">
    <location>
        <begin position="464"/>
        <end position="553"/>
    </location>
</feature>
<dbReference type="Gene3D" id="2.60.40.10">
    <property type="entry name" value="Immunoglobulins"/>
    <property type="match status" value="16"/>
</dbReference>
<evidence type="ECO:0000259" key="2">
    <source>
        <dbReference type="SMART" id="SM00429"/>
    </source>
</evidence>
<dbReference type="OrthoDB" id="1110382at2"/>
<dbReference type="SMART" id="SM00429">
    <property type="entry name" value="IPT"/>
    <property type="match status" value="6"/>
</dbReference>
<feature type="domain" description="IPT/TIG" evidence="2">
    <location>
        <begin position="670"/>
        <end position="762"/>
    </location>
</feature>